<dbReference type="InterPro" id="IPR036591">
    <property type="entry name" value="YggU-like_sf"/>
</dbReference>
<dbReference type="HAMAP" id="MF_00634">
    <property type="entry name" value="UPF0235"/>
    <property type="match status" value="1"/>
</dbReference>
<evidence type="ECO:0000313" key="3">
    <source>
        <dbReference type="EMBL" id="XAU14843.1"/>
    </source>
</evidence>
<dbReference type="InterPro" id="IPR003746">
    <property type="entry name" value="DUF167"/>
</dbReference>
<dbReference type="PANTHER" id="PTHR13420:SF7">
    <property type="entry name" value="UPF0235 PROTEIN C15ORF40"/>
    <property type="match status" value="1"/>
</dbReference>
<dbReference type="PANTHER" id="PTHR13420">
    <property type="entry name" value="UPF0235 PROTEIN C15ORF40"/>
    <property type="match status" value="1"/>
</dbReference>
<dbReference type="RefSeq" id="WP_345972476.1">
    <property type="nucleotide sequence ID" value="NZ_CP147920.1"/>
</dbReference>
<dbReference type="Gene3D" id="3.30.1200.10">
    <property type="entry name" value="YggU-like"/>
    <property type="match status" value="1"/>
</dbReference>
<dbReference type="EMBL" id="CP147920">
    <property type="protein sequence ID" value="XAU14843.1"/>
    <property type="molecule type" value="Genomic_DNA"/>
</dbReference>
<reference evidence="3 4" key="1">
    <citation type="submission" date="2024-03" db="EMBL/GenBank/DDBJ databases">
        <title>Sulfurimonas sp. HSL3-1.</title>
        <authorList>
            <person name="Wang S."/>
        </authorList>
    </citation>
    <scope>NUCLEOTIDE SEQUENCE [LARGE SCALE GENOMIC DNA]</scope>
    <source>
        <strain evidence="3 4">HSL3-1</strain>
    </source>
</reference>
<sequence>MALSTTRYNAAMWYTFDNDDLILHLRIQPKASSNELAEIMGEERKLRITAPPVDGKANKHIIALLAKMCKVAKGDVTIESGELGRNKRVRIKSPRLLPEGVEPPVSA</sequence>
<keyword evidence="4" id="KW-1185">Reference proteome</keyword>
<organism evidence="3 4">
    <name type="scientific">Sulfurimonas diazotrophicus</name>
    <dbReference type="NCBI Taxonomy" id="3131939"/>
    <lineage>
        <taxon>Bacteria</taxon>
        <taxon>Pseudomonadati</taxon>
        <taxon>Campylobacterota</taxon>
        <taxon>Epsilonproteobacteria</taxon>
        <taxon>Campylobacterales</taxon>
        <taxon>Sulfurimonadaceae</taxon>
        <taxon>Sulfurimonas</taxon>
    </lineage>
</organism>
<evidence type="ECO:0000256" key="2">
    <source>
        <dbReference type="HAMAP-Rule" id="MF_00634"/>
    </source>
</evidence>
<proteinExistence type="inferred from homology"/>
<name>A0ABZ3HAN8_9BACT</name>
<evidence type="ECO:0000313" key="4">
    <source>
        <dbReference type="Proteomes" id="UP001447842"/>
    </source>
</evidence>
<comment type="similarity">
    <text evidence="1 2">Belongs to the UPF0235 family.</text>
</comment>
<dbReference type="Proteomes" id="UP001447842">
    <property type="component" value="Chromosome"/>
</dbReference>
<gene>
    <name evidence="3" type="ORF">WCY31_11440</name>
</gene>
<dbReference type="SMART" id="SM01152">
    <property type="entry name" value="DUF167"/>
    <property type="match status" value="1"/>
</dbReference>
<dbReference type="NCBIfam" id="TIGR00251">
    <property type="entry name" value="DUF167 family protein"/>
    <property type="match status" value="1"/>
</dbReference>
<evidence type="ECO:0000256" key="1">
    <source>
        <dbReference type="ARBA" id="ARBA00010364"/>
    </source>
</evidence>
<dbReference type="Pfam" id="PF02594">
    <property type="entry name" value="DUF167"/>
    <property type="match status" value="1"/>
</dbReference>
<protein>
    <recommendedName>
        <fullName evidence="2">UPF0235 protein WCY31_11440</fullName>
    </recommendedName>
</protein>
<dbReference type="SUPFAM" id="SSF69786">
    <property type="entry name" value="YggU-like"/>
    <property type="match status" value="1"/>
</dbReference>
<accession>A0ABZ3HAN8</accession>